<keyword evidence="2 4" id="KW-0808">Transferase</keyword>
<dbReference type="PANTHER" id="PTHR11104:SF0">
    <property type="entry name" value="SPBETA PROPHAGE-DERIVED AMINOGLYCOSIDE N(3')-ACETYLTRANSFERASE-LIKE PROTEIN YOKD"/>
    <property type="match status" value="1"/>
</dbReference>
<evidence type="ECO:0000256" key="2">
    <source>
        <dbReference type="ARBA" id="ARBA00022679"/>
    </source>
</evidence>
<keyword evidence="5" id="KW-1185">Reference proteome</keyword>
<dbReference type="AlphaFoldDB" id="A0A7D5Q9X4"/>
<gene>
    <name evidence="4" type="ORF">HUG12_10290</name>
</gene>
<proteinExistence type="inferred from homology"/>
<dbReference type="Proteomes" id="UP000509626">
    <property type="component" value="Chromosome"/>
</dbReference>
<evidence type="ECO:0000256" key="1">
    <source>
        <dbReference type="ARBA" id="ARBA00006383"/>
    </source>
</evidence>
<keyword evidence="3" id="KW-0012">Acyltransferase</keyword>
<evidence type="ECO:0000256" key="3">
    <source>
        <dbReference type="ARBA" id="ARBA00023315"/>
    </source>
</evidence>
<protein>
    <submittedName>
        <fullName evidence="4">AAC(3) family N-acetyltransferase</fullName>
    </submittedName>
</protein>
<dbReference type="GO" id="GO:0008080">
    <property type="term" value="F:N-acetyltransferase activity"/>
    <property type="evidence" value="ECO:0007669"/>
    <property type="project" value="InterPro"/>
</dbReference>
<dbReference type="RefSeq" id="WP_179268681.1">
    <property type="nucleotide sequence ID" value="NZ_CP058579.1"/>
</dbReference>
<dbReference type="GeneID" id="56037851"/>
<sequence length="265" mass="28863">MTERDVVERTDEPATAERLRADLRELGISPGDAVLVHSSLSAVGWVPGGAPAVVDALLDAVTASGTLAMPTHSTQLSDPADWERPPVPDDWFETIREAAPPFRPELTPTRGMGAVVDCFRAYPDVVRSDHPTTSFAAWGADADRVTADHAYDSPLGEASPLARLYDLDATVLRIGVDANTSLHLAEYRADYDGASERSGAPVLTDEGRRWITWEEPASEDDFREIEAAFEREGDVARGTVGLAESTLCRMRPLVDFAVEWMGENR</sequence>
<dbReference type="Pfam" id="PF02522">
    <property type="entry name" value="Antibiotic_NAT"/>
    <property type="match status" value="1"/>
</dbReference>
<evidence type="ECO:0000313" key="4">
    <source>
        <dbReference type="EMBL" id="QLG62096.1"/>
    </source>
</evidence>
<dbReference type="InterPro" id="IPR028345">
    <property type="entry name" value="Antibiotic_NAT-like"/>
</dbReference>
<dbReference type="OrthoDB" id="312635at2157"/>
<dbReference type="SUPFAM" id="SSF110710">
    <property type="entry name" value="TTHA0583/YokD-like"/>
    <property type="match status" value="1"/>
</dbReference>
<organism evidence="4 5">
    <name type="scientific">Halorarum salinum</name>
    <dbReference type="NCBI Taxonomy" id="2743089"/>
    <lineage>
        <taxon>Archaea</taxon>
        <taxon>Methanobacteriati</taxon>
        <taxon>Methanobacteriota</taxon>
        <taxon>Stenosarchaea group</taxon>
        <taxon>Halobacteria</taxon>
        <taxon>Halobacteriales</taxon>
        <taxon>Haloferacaceae</taxon>
        <taxon>Halorarum</taxon>
    </lineage>
</organism>
<accession>A0A7D5Q9X4</accession>
<dbReference type="EMBL" id="CP058579">
    <property type="protein sequence ID" value="QLG62096.1"/>
    <property type="molecule type" value="Genomic_DNA"/>
</dbReference>
<name>A0A7D5Q9X4_9EURY</name>
<comment type="similarity">
    <text evidence="1">Belongs to the antibiotic N-acetyltransferase family.</text>
</comment>
<dbReference type="InterPro" id="IPR003679">
    <property type="entry name" value="Amioglycoside_AcTrfase"/>
</dbReference>
<dbReference type="KEGG" id="halu:HUG12_10290"/>
<dbReference type="PANTHER" id="PTHR11104">
    <property type="entry name" value="AMINOGLYCOSIDE N3-ACETYLTRANSFERASE"/>
    <property type="match status" value="1"/>
</dbReference>
<evidence type="ECO:0000313" key="5">
    <source>
        <dbReference type="Proteomes" id="UP000509626"/>
    </source>
</evidence>
<reference evidence="4 5" key="1">
    <citation type="submission" date="2020-06" db="EMBL/GenBank/DDBJ databases">
        <title>NJ-3-1, isolated from saline soil.</title>
        <authorList>
            <person name="Cui H.L."/>
            <person name="Shi X."/>
        </authorList>
    </citation>
    <scope>NUCLEOTIDE SEQUENCE [LARGE SCALE GENOMIC DNA]</scope>
    <source>
        <strain evidence="4 5">NJ-3-1</strain>
    </source>
</reference>
<dbReference type="GO" id="GO:0046677">
    <property type="term" value="P:response to antibiotic"/>
    <property type="evidence" value="ECO:0007669"/>
    <property type="project" value="InterPro"/>
</dbReference>